<evidence type="ECO:0000313" key="2">
    <source>
        <dbReference type="Proteomes" id="UP000186895"/>
    </source>
</evidence>
<dbReference type="AlphaFoldDB" id="A0A1N6RBH3"/>
<name>A0A1N6RBH3_9GAMM</name>
<organism evidence="1 2">
    <name type="scientific">Marinobacterium stanieri</name>
    <dbReference type="NCBI Taxonomy" id="49186"/>
    <lineage>
        <taxon>Bacteria</taxon>
        <taxon>Pseudomonadati</taxon>
        <taxon>Pseudomonadota</taxon>
        <taxon>Gammaproteobacteria</taxon>
        <taxon>Oceanospirillales</taxon>
        <taxon>Oceanospirillaceae</taxon>
        <taxon>Marinobacterium</taxon>
    </lineage>
</organism>
<dbReference type="Proteomes" id="UP000186895">
    <property type="component" value="Unassembled WGS sequence"/>
</dbReference>
<proteinExistence type="predicted"/>
<dbReference type="STRING" id="49186.SAMN05421647_103230"/>
<protein>
    <submittedName>
        <fullName evidence="1">Uncharacterized protein</fullName>
    </submittedName>
</protein>
<accession>A0A1N6RBH3</accession>
<sequence length="29" mass="3326">MSEVSQINNLHRAIYYFSTGFLGPMFNTS</sequence>
<gene>
    <name evidence="1" type="ORF">SAMN05421647_103230</name>
</gene>
<evidence type="ECO:0000313" key="1">
    <source>
        <dbReference type="EMBL" id="SIQ26221.1"/>
    </source>
</evidence>
<dbReference type="EMBL" id="FTMN01000003">
    <property type="protein sequence ID" value="SIQ26221.1"/>
    <property type="molecule type" value="Genomic_DNA"/>
</dbReference>
<reference evidence="1 2" key="1">
    <citation type="submission" date="2017-01" db="EMBL/GenBank/DDBJ databases">
        <authorList>
            <person name="Mah S.A."/>
            <person name="Swanson W.J."/>
            <person name="Moy G.W."/>
            <person name="Vacquier V.D."/>
        </authorList>
    </citation>
    <scope>NUCLEOTIDE SEQUENCE [LARGE SCALE GENOMIC DNA]</scope>
    <source>
        <strain evidence="1 2">DSM 7027</strain>
    </source>
</reference>
<keyword evidence="2" id="KW-1185">Reference proteome</keyword>